<dbReference type="AlphaFoldDB" id="A0A3A8JEA3"/>
<gene>
    <name evidence="1" type="ORF">D7V88_02895</name>
</gene>
<accession>A0A3A8JEA3</accession>
<reference evidence="2" key="1">
    <citation type="submission" date="2018-09" db="EMBL/GenBank/DDBJ databases">
        <authorList>
            <person name="Livingstone P.G."/>
            <person name="Whitworth D.E."/>
        </authorList>
    </citation>
    <scope>NUCLEOTIDE SEQUENCE [LARGE SCALE GENOMIC DNA]</scope>
    <source>
        <strain evidence="2">CA054A</strain>
    </source>
</reference>
<dbReference type="CDD" id="cd00081">
    <property type="entry name" value="Hint"/>
    <property type="match status" value="1"/>
</dbReference>
<name>A0A3A8JEA3_9BACT</name>
<dbReference type="EMBL" id="RAVZ01000010">
    <property type="protein sequence ID" value="RKG93306.1"/>
    <property type="molecule type" value="Genomic_DNA"/>
</dbReference>
<dbReference type="GO" id="GO:0016539">
    <property type="term" value="P:intein-mediated protein splicing"/>
    <property type="evidence" value="ECO:0007669"/>
    <property type="project" value="InterPro"/>
</dbReference>
<dbReference type="InterPro" id="IPR006141">
    <property type="entry name" value="Intein_N"/>
</dbReference>
<dbReference type="InterPro" id="IPR036844">
    <property type="entry name" value="Hint_dom_sf"/>
</dbReference>
<organism evidence="1 2">
    <name type="scientific">Corallococcus terminator</name>
    <dbReference type="NCBI Taxonomy" id="2316733"/>
    <lineage>
        <taxon>Bacteria</taxon>
        <taxon>Pseudomonadati</taxon>
        <taxon>Myxococcota</taxon>
        <taxon>Myxococcia</taxon>
        <taxon>Myxococcales</taxon>
        <taxon>Cystobacterineae</taxon>
        <taxon>Myxococcaceae</taxon>
        <taxon>Corallococcus</taxon>
    </lineage>
</organism>
<dbReference type="Gene3D" id="2.170.16.10">
    <property type="entry name" value="Hedgehog/Intein (Hint) domain"/>
    <property type="match status" value="1"/>
</dbReference>
<protein>
    <submittedName>
        <fullName evidence="1">Cell surface protein</fullName>
    </submittedName>
</protein>
<dbReference type="Proteomes" id="UP000268094">
    <property type="component" value="Unassembled WGS sequence"/>
</dbReference>
<evidence type="ECO:0000313" key="2">
    <source>
        <dbReference type="Proteomes" id="UP000268094"/>
    </source>
</evidence>
<keyword evidence="2" id="KW-1185">Reference proteome</keyword>
<sequence length="357" mass="40326">MLNAAALLFVPGLAGAEPTQEWRCSTDDLEPEQAIARIEWARRCALTRNLNPAGPESWMVSNKAFDTSFAWAKDYKEFNTSRAYTGNIHQYNVNYYHAYALFESTPLYSVFREPMGRPTSNYWKWSHYSPRVRPLYPSFENTPVTGGGTQLFPSPTLADCDLYTDKAGTQRWTSDFFVVAYCESACYAPDQRLEFSTGEVNIVEAMQQGREDILTLHPDATLEELSLQQGKVFSYVTEIRDARHVLFELRTKSGGTLRVTHEHPVITSEGRLVQAQTLQVGDELLRRDGTPDVIVSVEKTSHFGKVYNVKPESRERVANVLVAQGFLVGSARFQSEDVGYMNRVLLFRGIPASVLPR</sequence>
<evidence type="ECO:0000313" key="1">
    <source>
        <dbReference type="EMBL" id="RKG93306.1"/>
    </source>
</evidence>
<dbReference type="PROSITE" id="PS50817">
    <property type="entry name" value="INTEIN_N_TER"/>
    <property type="match status" value="1"/>
</dbReference>
<proteinExistence type="predicted"/>
<dbReference type="SUPFAM" id="SSF51294">
    <property type="entry name" value="Hedgehog/intein (Hint) domain"/>
    <property type="match status" value="1"/>
</dbReference>
<comment type="caution">
    <text evidence="1">The sequence shown here is derived from an EMBL/GenBank/DDBJ whole genome shotgun (WGS) entry which is preliminary data.</text>
</comment>